<dbReference type="GO" id="GO:0003677">
    <property type="term" value="F:DNA binding"/>
    <property type="evidence" value="ECO:0007669"/>
    <property type="project" value="UniProtKB-KW"/>
</dbReference>
<dbReference type="GO" id="GO:0006355">
    <property type="term" value="P:regulation of DNA-templated transcription"/>
    <property type="evidence" value="ECO:0007669"/>
    <property type="project" value="InterPro"/>
</dbReference>
<dbReference type="Proteomes" id="UP000729402">
    <property type="component" value="Unassembled WGS sequence"/>
</dbReference>
<evidence type="ECO:0000259" key="6">
    <source>
        <dbReference type="PROSITE" id="PS51005"/>
    </source>
</evidence>
<dbReference type="Pfam" id="PF02365">
    <property type="entry name" value="NAM"/>
    <property type="match status" value="1"/>
</dbReference>
<dbReference type="OrthoDB" id="645697at2759"/>
<keyword evidence="4" id="KW-0804">Transcription</keyword>
<proteinExistence type="predicted"/>
<dbReference type="InterPro" id="IPR003441">
    <property type="entry name" value="NAC-dom"/>
</dbReference>
<dbReference type="GO" id="GO:0005634">
    <property type="term" value="C:nucleus"/>
    <property type="evidence" value="ECO:0007669"/>
    <property type="project" value="UniProtKB-SubCell"/>
</dbReference>
<protein>
    <recommendedName>
        <fullName evidence="6">NAC domain-containing protein</fullName>
    </recommendedName>
</protein>
<dbReference type="FunFam" id="2.170.150.80:FF:000002">
    <property type="entry name" value="Nac domain-containing protein 86"/>
    <property type="match status" value="1"/>
</dbReference>
<keyword evidence="8" id="KW-1185">Reference proteome</keyword>
<reference evidence="7" key="1">
    <citation type="journal article" date="2021" name="bioRxiv">
        <title>Whole Genome Assembly and Annotation of Northern Wild Rice, Zizania palustris L., Supports a Whole Genome Duplication in the Zizania Genus.</title>
        <authorList>
            <person name="Haas M."/>
            <person name="Kono T."/>
            <person name="Macchietto M."/>
            <person name="Millas R."/>
            <person name="McGilp L."/>
            <person name="Shao M."/>
            <person name="Duquette J."/>
            <person name="Hirsch C.N."/>
            <person name="Kimball J."/>
        </authorList>
    </citation>
    <scope>NUCLEOTIDE SEQUENCE</scope>
    <source>
        <tissue evidence="7">Fresh leaf tissue</tissue>
    </source>
</reference>
<evidence type="ECO:0000256" key="5">
    <source>
        <dbReference type="ARBA" id="ARBA00023242"/>
    </source>
</evidence>
<dbReference type="PANTHER" id="PTHR31744:SF210">
    <property type="entry name" value="NAC DOMAIN-CONTAINING PROTEIN 86-LIKE"/>
    <property type="match status" value="1"/>
</dbReference>
<dbReference type="PROSITE" id="PS51005">
    <property type="entry name" value="NAC"/>
    <property type="match status" value="1"/>
</dbReference>
<evidence type="ECO:0000313" key="8">
    <source>
        <dbReference type="Proteomes" id="UP000729402"/>
    </source>
</evidence>
<keyword evidence="5" id="KW-0539">Nucleus</keyword>
<keyword evidence="2" id="KW-0805">Transcription regulation</keyword>
<comment type="subcellular location">
    <subcellularLocation>
        <location evidence="1">Nucleus</location>
    </subcellularLocation>
</comment>
<evidence type="ECO:0000313" key="7">
    <source>
        <dbReference type="EMBL" id="KAG8068596.1"/>
    </source>
</evidence>
<sequence>MAQTCLPPGFRFHPTDVELVSYYLKRKIMGKKLFVQAISEVELYKFAPWDLPAQSCLQSRDLEWFFFCPLDKKYPNGTKTNRATPNGYWKTSGKDRTIELNSRIVGMKRTLIFHEGKAPKGNRTDWVMYEYKMEDIELVSAGFSKDDYVLCKIFKKSGLGPRIGEQYGAPFNEDEWEHANAETSMFPLLPTANVETTVFPLLLSAELVNSTGETCVCPSIAARAIEDGLVSVNNCFNEVNNAYSPEIDGLVLEELYSFLADSPHHGNPVGEHSGLPPMSEAEAYAFEVTTSDHYNEIARLAELGVPHVDDLSPSNVGVTGHTIQPTNSEAASSENYLDMDDLFAPDKTLSYVIPYPYDQFWLYPLDQSTYDRRYNGSATQSDAILSSDSRPAMPSMVIDLPAIANNNGIAPDPSMQFPFS</sequence>
<dbReference type="AlphaFoldDB" id="A0A8J5VRD8"/>
<dbReference type="EMBL" id="JAAALK010000284">
    <property type="protein sequence ID" value="KAG8068596.1"/>
    <property type="molecule type" value="Genomic_DNA"/>
</dbReference>
<evidence type="ECO:0000256" key="3">
    <source>
        <dbReference type="ARBA" id="ARBA00023125"/>
    </source>
</evidence>
<accession>A0A8J5VRD8</accession>
<name>A0A8J5VRD8_ZIZPA</name>
<reference evidence="7" key="2">
    <citation type="submission" date="2021-02" db="EMBL/GenBank/DDBJ databases">
        <authorList>
            <person name="Kimball J.A."/>
            <person name="Haas M.W."/>
            <person name="Macchietto M."/>
            <person name="Kono T."/>
            <person name="Duquette J."/>
            <person name="Shao M."/>
        </authorList>
    </citation>
    <scope>NUCLEOTIDE SEQUENCE</scope>
    <source>
        <tissue evidence="7">Fresh leaf tissue</tissue>
    </source>
</reference>
<organism evidence="7 8">
    <name type="scientific">Zizania palustris</name>
    <name type="common">Northern wild rice</name>
    <dbReference type="NCBI Taxonomy" id="103762"/>
    <lineage>
        <taxon>Eukaryota</taxon>
        <taxon>Viridiplantae</taxon>
        <taxon>Streptophyta</taxon>
        <taxon>Embryophyta</taxon>
        <taxon>Tracheophyta</taxon>
        <taxon>Spermatophyta</taxon>
        <taxon>Magnoliopsida</taxon>
        <taxon>Liliopsida</taxon>
        <taxon>Poales</taxon>
        <taxon>Poaceae</taxon>
        <taxon>BOP clade</taxon>
        <taxon>Oryzoideae</taxon>
        <taxon>Oryzeae</taxon>
        <taxon>Zizaniinae</taxon>
        <taxon>Zizania</taxon>
    </lineage>
</organism>
<comment type="caution">
    <text evidence="7">The sequence shown here is derived from an EMBL/GenBank/DDBJ whole genome shotgun (WGS) entry which is preliminary data.</text>
</comment>
<keyword evidence="3" id="KW-0238">DNA-binding</keyword>
<evidence type="ECO:0000256" key="4">
    <source>
        <dbReference type="ARBA" id="ARBA00023163"/>
    </source>
</evidence>
<gene>
    <name evidence="7" type="ORF">GUJ93_ZPchr0005g15189</name>
</gene>
<evidence type="ECO:0000256" key="2">
    <source>
        <dbReference type="ARBA" id="ARBA00023015"/>
    </source>
</evidence>
<feature type="domain" description="NAC" evidence="6">
    <location>
        <begin position="6"/>
        <end position="156"/>
    </location>
</feature>
<dbReference type="PANTHER" id="PTHR31744">
    <property type="entry name" value="PROTEIN CUP-SHAPED COTYLEDON 2-RELATED"/>
    <property type="match status" value="1"/>
</dbReference>
<evidence type="ECO:0000256" key="1">
    <source>
        <dbReference type="ARBA" id="ARBA00004123"/>
    </source>
</evidence>